<dbReference type="AlphaFoldDB" id="A0A150GZ60"/>
<dbReference type="SUPFAM" id="SSF48452">
    <property type="entry name" value="TPR-like"/>
    <property type="match status" value="1"/>
</dbReference>
<dbReference type="GO" id="GO:0003755">
    <property type="term" value="F:peptidyl-prolyl cis-trans isomerase activity"/>
    <property type="evidence" value="ECO:0007669"/>
    <property type="project" value="UniProtKB-KW"/>
</dbReference>
<dbReference type="InterPro" id="IPR050754">
    <property type="entry name" value="FKBP4/5/8-like"/>
</dbReference>
<dbReference type="Gene3D" id="1.25.40.10">
    <property type="entry name" value="Tetratricopeptide repeat domain"/>
    <property type="match status" value="1"/>
</dbReference>
<dbReference type="STRING" id="33097.A0A150GZ60"/>
<comment type="caution">
    <text evidence="7">The sequence shown here is derived from an EMBL/GenBank/DDBJ whole genome shotgun (WGS) entry which is preliminary data.</text>
</comment>
<dbReference type="PANTHER" id="PTHR46512:SF9">
    <property type="entry name" value="PEPTIDYLPROLYL ISOMERASE"/>
    <property type="match status" value="1"/>
</dbReference>
<comment type="catalytic activity">
    <reaction evidence="1">
        <text>[protein]-peptidylproline (omega=180) = [protein]-peptidylproline (omega=0)</text>
        <dbReference type="Rhea" id="RHEA:16237"/>
        <dbReference type="Rhea" id="RHEA-COMP:10747"/>
        <dbReference type="Rhea" id="RHEA-COMP:10748"/>
        <dbReference type="ChEBI" id="CHEBI:83833"/>
        <dbReference type="ChEBI" id="CHEBI:83834"/>
        <dbReference type="EC" id="5.2.1.8"/>
    </reaction>
</comment>
<keyword evidence="6" id="KW-0413">Isomerase</keyword>
<dbReference type="EC" id="5.2.1.8" evidence="2"/>
<keyword evidence="4" id="KW-0802">TPR repeat</keyword>
<dbReference type="OrthoDB" id="245563at2759"/>
<keyword evidence="3" id="KW-0677">Repeat</keyword>
<accession>A0A150GZ60</accession>
<dbReference type="Proteomes" id="UP000075714">
    <property type="component" value="Unassembled WGS sequence"/>
</dbReference>
<evidence type="ECO:0000256" key="5">
    <source>
        <dbReference type="ARBA" id="ARBA00023110"/>
    </source>
</evidence>
<keyword evidence="8" id="KW-1185">Reference proteome</keyword>
<protein>
    <recommendedName>
        <fullName evidence="2">peptidylprolyl isomerase</fullName>
        <ecNumber evidence="2">5.2.1.8</ecNumber>
    </recommendedName>
</protein>
<proteinExistence type="predicted"/>
<dbReference type="EMBL" id="LSYV01000004">
    <property type="protein sequence ID" value="KXZ55074.1"/>
    <property type="molecule type" value="Genomic_DNA"/>
</dbReference>
<evidence type="ECO:0000256" key="2">
    <source>
        <dbReference type="ARBA" id="ARBA00013194"/>
    </source>
</evidence>
<evidence type="ECO:0000256" key="3">
    <source>
        <dbReference type="ARBA" id="ARBA00022737"/>
    </source>
</evidence>
<evidence type="ECO:0000256" key="4">
    <source>
        <dbReference type="ARBA" id="ARBA00022803"/>
    </source>
</evidence>
<evidence type="ECO:0000313" key="7">
    <source>
        <dbReference type="EMBL" id="KXZ55074.1"/>
    </source>
</evidence>
<evidence type="ECO:0000313" key="8">
    <source>
        <dbReference type="Proteomes" id="UP000075714"/>
    </source>
</evidence>
<reference evidence="8" key="1">
    <citation type="journal article" date="2016" name="Nat. Commun.">
        <title>The Gonium pectorale genome demonstrates co-option of cell cycle regulation during the evolution of multicellularity.</title>
        <authorList>
            <person name="Hanschen E.R."/>
            <person name="Marriage T.N."/>
            <person name="Ferris P.J."/>
            <person name="Hamaji T."/>
            <person name="Toyoda A."/>
            <person name="Fujiyama A."/>
            <person name="Neme R."/>
            <person name="Noguchi H."/>
            <person name="Minakuchi Y."/>
            <person name="Suzuki M."/>
            <person name="Kawai-Toyooka H."/>
            <person name="Smith D.R."/>
            <person name="Sparks H."/>
            <person name="Anderson J."/>
            <person name="Bakaric R."/>
            <person name="Luria V."/>
            <person name="Karger A."/>
            <person name="Kirschner M.W."/>
            <person name="Durand P.M."/>
            <person name="Michod R.E."/>
            <person name="Nozaki H."/>
            <person name="Olson B.J."/>
        </authorList>
    </citation>
    <scope>NUCLEOTIDE SEQUENCE [LARGE SCALE GENOMIC DNA]</scope>
    <source>
        <strain evidence="8">NIES-2863</strain>
    </source>
</reference>
<dbReference type="PANTHER" id="PTHR46512">
    <property type="entry name" value="PEPTIDYLPROLYL ISOMERASE"/>
    <property type="match status" value="1"/>
</dbReference>
<dbReference type="FunFam" id="1.25.40.10:FF:000029">
    <property type="entry name" value="peptidyl-prolyl cis-trans isomerase D"/>
    <property type="match status" value="1"/>
</dbReference>
<evidence type="ECO:0000256" key="1">
    <source>
        <dbReference type="ARBA" id="ARBA00000971"/>
    </source>
</evidence>
<dbReference type="InterPro" id="IPR011990">
    <property type="entry name" value="TPR-like_helical_dom_sf"/>
</dbReference>
<gene>
    <name evidence="7" type="ORF">GPECTOR_3g230</name>
</gene>
<sequence>MRTRAMRASFRAGQYGEAALRYSSALRYVGKDGFPSDAEVSDEQEAALQAAVVSCMLNRAACRLKLSRPDLAVADAQAVLEQEPNNVKALFRSGQAKVLLKDAPGALVDLKRAAELEPNDKGIAAELAKCKAAVEAERKRERATYARMFG</sequence>
<keyword evidence="5" id="KW-0697">Rotamase</keyword>
<organism evidence="7 8">
    <name type="scientific">Gonium pectorale</name>
    <name type="common">Green alga</name>
    <dbReference type="NCBI Taxonomy" id="33097"/>
    <lineage>
        <taxon>Eukaryota</taxon>
        <taxon>Viridiplantae</taxon>
        <taxon>Chlorophyta</taxon>
        <taxon>core chlorophytes</taxon>
        <taxon>Chlorophyceae</taxon>
        <taxon>CS clade</taxon>
        <taxon>Chlamydomonadales</taxon>
        <taxon>Volvocaceae</taxon>
        <taxon>Gonium</taxon>
    </lineage>
</organism>
<dbReference type="SMART" id="SM00028">
    <property type="entry name" value="TPR"/>
    <property type="match status" value="2"/>
</dbReference>
<name>A0A150GZ60_GONPE</name>
<evidence type="ECO:0000256" key="6">
    <source>
        <dbReference type="ARBA" id="ARBA00023235"/>
    </source>
</evidence>
<dbReference type="InterPro" id="IPR019734">
    <property type="entry name" value="TPR_rpt"/>
</dbReference>